<gene>
    <name evidence="3" type="ORF">F4148_16385</name>
</gene>
<dbReference type="EMBL" id="VYDA01000580">
    <property type="protein sequence ID" value="MYH63258.1"/>
    <property type="molecule type" value="Genomic_DNA"/>
</dbReference>
<reference evidence="3" key="1">
    <citation type="submission" date="2019-09" db="EMBL/GenBank/DDBJ databases">
        <title>Characterisation of the sponge microbiome using genome-centric metagenomics.</title>
        <authorList>
            <person name="Engelberts J.P."/>
            <person name="Robbins S.J."/>
            <person name="De Goeij J.M."/>
            <person name="Aranda M."/>
            <person name="Bell S.C."/>
            <person name="Webster N.S."/>
        </authorList>
    </citation>
    <scope>NUCLEOTIDE SEQUENCE</scope>
    <source>
        <strain evidence="3">SB0675_bin_29</strain>
    </source>
</reference>
<evidence type="ECO:0000259" key="2">
    <source>
        <dbReference type="Pfam" id="PF13088"/>
    </source>
</evidence>
<proteinExistence type="predicted"/>
<dbReference type="PANTHER" id="PTHR38792">
    <property type="entry name" value="BNR/ASP-BOX REPEAT DOMAIN PROTEIN (AFU_ORTHOLOGUE AFUA_7G06430)-RELATED"/>
    <property type="match status" value="1"/>
</dbReference>
<feature type="region of interest" description="Disordered" evidence="1">
    <location>
        <begin position="1"/>
        <end position="21"/>
    </location>
</feature>
<dbReference type="SUPFAM" id="SSF50939">
    <property type="entry name" value="Sialidases"/>
    <property type="match status" value="1"/>
</dbReference>
<dbReference type="Gene3D" id="2.120.10.10">
    <property type="match status" value="1"/>
</dbReference>
<dbReference type="InterPro" id="IPR036278">
    <property type="entry name" value="Sialidase_sf"/>
</dbReference>
<evidence type="ECO:0000256" key="1">
    <source>
        <dbReference type="SAM" id="MobiDB-lite"/>
    </source>
</evidence>
<dbReference type="InterPro" id="IPR011040">
    <property type="entry name" value="Sialidase"/>
</dbReference>
<dbReference type="AlphaFoldDB" id="A0A6B1G4L0"/>
<organism evidence="3">
    <name type="scientific">Caldilineaceae bacterium SB0675_bin_29</name>
    <dbReference type="NCBI Taxonomy" id="2605266"/>
    <lineage>
        <taxon>Bacteria</taxon>
        <taxon>Bacillati</taxon>
        <taxon>Chloroflexota</taxon>
        <taxon>Caldilineae</taxon>
        <taxon>Caldilineales</taxon>
        <taxon>Caldilineaceae</taxon>
    </lineage>
</organism>
<name>A0A6B1G4L0_9CHLR</name>
<dbReference type="PANTHER" id="PTHR38792:SF3">
    <property type="entry name" value="BNR_ASP-BOX REPEAT DOMAIN PROTEIN (AFU_ORTHOLOGUE AFUA_7G06430)-RELATED"/>
    <property type="match status" value="1"/>
</dbReference>
<protein>
    <submittedName>
        <fullName evidence="3">Exo-alpha-sialidase</fullName>
    </submittedName>
</protein>
<evidence type="ECO:0000313" key="3">
    <source>
        <dbReference type="EMBL" id="MYH63258.1"/>
    </source>
</evidence>
<accession>A0A6B1G4L0</accession>
<feature type="compositionally biased region" description="Basic and acidic residues" evidence="1">
    <location>
        <begin position="1"/>
        <end position="15"/>
    </location>
</feature>
<sequence>MADTVKEVSREDRSRGFYQPPGLEIQVGETQTIIPMHETHCAYMYKLIDGELVLAAFPPEVEASHRGMPCRRSTDGGHTWRESPDWRSWNAYQFPDGELIQVEPTWLEKVEDGVHETYLHRSLDNGYTYQKETIRLIGIPELWRDMERAGQPLFCYVDHAIVSLSDGSLLAGVLGKFAADRNAKERSFVIRSTDRGRTWHYRSTVAFDLHEGDARRLDGFGEPYLQKLPNGEILCFMRSGGTASGEHWSLYMSRSNDEGRTWSHADPIADRGVMPKSCLMSNGVLAVIYGRPGDWLTFSTDMGHTWIGHFCLRQGPVHVDCSYYDAIEEVAPDTLFAAYGRTDANNPWMREILGTFITVKRV</sequence>
<dbReference type="CDD" id="cd15482">
    <property type="entry name" value="Sialidase_non-viral"/>
    <property type="match status" value="1"/>
</dbReference>
<comment type="caution">
    <text evidence="3">The sequence shown here is derived from an EMBL/GenBank/DDBJ whole genome shotgun (WGS) entry which is preliminary data.</text>
</comment>
<feature type="domain" description="Sialidase" evidence="2">
    <location>
        <begin position="116"/>
        <end position="327"/>
    </location>
</feature>
<dbReference type="Pfam" id="PF13088">
    <property type="entry name" value="BNR_2"/>
    <property type="match status" value="1"/>
</dbReference>